<keyword evidence="2" id="KW-0472">Membrane</keyword>
<dbReference type="OrthoDB" id="513929at2759"/>
<dbReference type="AlphaFoldDB" id="A0A2P5BH08"/>
<evidence type="ECO:0000313" key="3">
    <source>
        <dbReference type="EMBL" id="PON48079.1"/>
    </source>
</evidence>
<feature type="transmembrane region" description="Helical" evidence="2">
    <location>
        <begin position="117"/>
        <end position="136"/>
    </location>
</feature>
<dbReference type="Proteomes" id="UP000237105">
    <property type="component" value="Unassembled WGS sequence"/>
</dbReference>
<feature type="transmembrane region" description="Helical" evidence="2">
    <location>
        <begin position="87"/>
        <end position="105"/>
    </location>
</feature>
<feature type="region of interest" description="Disordered" evidence="1">
    <location>
        <begin position="43"/>
        <end position="75"/>
    </location>
</feature>
<evidence type="ECO:0000313" key="4">
    <source>
        <dbReference type="Proteomes" id="UP000237105"/>
    </source>
</evidence>
<accession>A0A2P5BH08</accession>
<keyword evidence="2" id="KW-0812">Transmembrane</keyword>
<evidence type="ECO:0000256" key="1">
    <source>
        <dbReference type="SAM" id="MobiDB-lite"/>
    </source>
</evidence>
<dbReference type="EMBL" id="JXTB01000282">
    <property type="protein sequence ID" value="PON48079.1"/>
    <property type="molecule type" value="Genomic_DNA"/>
</dbReference>
<reference evidence="4" key="1">
    <citation type="submission" date="2016-06" db="EMBL/GenBank/DDBJ databases">
        <title>Parallel loss of symbiosis genes in relatives of nitrogen-fixing non-legume Parasponia.</title>
        <authorList>
            <person name="Van Velzen R."/>
            <person name="Holmer R."/>
            <person name="Bu F."/>
            <person name="Rutten L."/>
            <person name="Van Zeijl A."/>
            <person name="Liu W."/>
            <person name="Santuari L."/>
            <person name="Cao Q."/>
            <person name="Sharma T."/>
            <person name="Shen D."/>
            <person name="Roswanjaya Y."/>
            <person name="Wardhani T."/>
            <person name="Kalhor M.S."/>
            <person name="Jansen J."/>
            <person name="Van den Hoogen J."/>
            <person name="Gungor B."/>
            <person name="Hartog M."/>
            <person name="Hontelez J."/>
            <person name="Verver J."/>
            <person name="Yang W.-C."/>
            <person name="Schijlen E."/>
            <person name="Repin R."/>
            <person name="Schilthuizen M."/>
            <person name="Schranz E."/>
            <person name="Heidstra R."/>
            <person name="Miyata K."/>
            <person name="Fedorova E."/>
            <person name="Kohlen W."/>
            <person name="Bisseling T."/>
            <person name="Smit S."/>
            <person name="Geurts R."/>
        </authorList>
    </citation>
    <scope>NUCLEOTIDE SEQUENCE [LARGE SCALE GENOMIC DNA]</scope>
    <source>
        <strain evidence="4">cv. WU1-14</strain>
    </source>
</reference>
<comment type="caution">
    <text evidence="3">The sequence shown here is derived from an EMBL/GenBank/DDBJ whole genome shotgun (WGS) entry which is preliminary data.</text>
</comment>
<proteinExistence type="predicted"/>
<keyword evidence="4" id="KW-1185">Reference proteome</keyword>
<gene>
    <name evidence="3" type="ORF">PanWU01x14_239690</name>
</gene>
<dbReference type="STRING" id="3476.A0A2P5BH08"/>
<dbReference type="PANTHER" id="PTHR37224">
    <property type="entry name" value="OS02G0804400 PROTEIN"/>
    <property type="match status" value="1"/>
</dbReference>
<keyword evidence="2" id="KW-1133">Transmembrane helix</keyword>
<name>A0A2P5BH08_PARAD</name>
<evidence type="ECO:0000256" key="2">
    <source>
        <dbReference type="SAM" id="Phobius"/>
    </source>
</evidence>
<protein>
    <submittedName>
        <fullName evidence="3">Uncharacterized protein</fullName>
    </submittedName>
</protein>
<organism evidence="3 4">
    <name type="scientific">Parasponia andersonii</name>
    <name type="common">Sponia andersonii</name>
    <dbReference type="NCBI Taxonomy" id="3476"/>
    <lineage>
        <taxon>Eukaryota</taxon>
        <taxon>Viridiplantae</taxon>
        <taxon>Streptophyta</taxon>
        <taxon>Embryophyta</taxon>
        <taxon>Tracheophyta</taxon>
        <taxon>Spermatophyta</taxon>
        <taxon>Magnoliopsida</taxon>
        <taxon>eudicotyledons</taxon>
        <taxon>Gunneridae</taxon>
        <taxon>Pentapetalae</taxon>
        <taxon>rosids</taxon>
        <taxon>fabids</taxon>
        <taxon>Rosales</taxon>
        <taxon>Cannabaceae</taxon>
        <taxon>Parasponia</taxon>
    </lineage>
</organism>
<sequence>MVAATASAIATASKLCCSRSNNRWQRPSKKAMGSTKLAMHIPARFSPESTPKGSSFIRARDPQKDNQDEDELTTNTRAFTSKEDLDYLWKLAAGSILGAAIIKYGSVIFPEITRPNLTEALFIVVSPVLIAVLLLINQSREEEPS</sequence>